<name>C8P4N1_9LACO</name>
<sequence>MSGQTSTTISHCRCPVRYLTGRLAKRGSFHHGRLPTVSE</sequence>
<gene>
    <name evidence="1" type="ORF">HMPREF0494_0275</name>
</gene>
<dbReference type="Proteomes" id="UP000003675">
    <property type="component" value="Unassembled WGS sequence"/>
</dbReference>
<protein>
    <submittedName>
        <fullName evidence="1">Uncharacterized protein</fullName>
    </submittedName>
</protein>
<dbReference type="AlphaFoldDB" id="C8P4N1"/>
<organism evidence="1 2">
    <name type="scientific">Limosilactobacillus antri DSM 16041</name>
    <dbReference type="NCBI Taxonomy" id="525309"/>
    <lineage>
        <taxon>Bacteria</taxon>
        <taxon>Bacillati</taxon>
        <taxon>Bacillota</taxon>
        <taxon>Bacilli</taxon>
        <taxon>Lactobacillales</taxon>
        <taxon>Lactobacillaceae</taxon>
        <taxon>Limosilactobacillus</taxon>
    </lineage>
</organism>
<proteinExistence type="predicted"/>
<dbReference type="HOGENOM" id="CLU_3311537_0_0_9"/>
<reference evidence="1 2" key="1">
    <citation type="submission" date="2009-09" db="EMBL/GenBank/DDBJ databases">
        <authorList>
            <person name="Qin X."/>
            <person name="Bachman B."/>
            <person name="Battles P."/>
            <person name="Bell A."/>
            <person name="Bess C."/>
            <person name="Bickham C."/>
            <person name="Chaboub L."/>
            <person name="Chen D."/>
            <person name="Coyle M."/>
            <person name="Deiros D.R."/>
            <person name="Dinh H."/>
            <person name="Forbes L."/>
            <person name="Fowler G."/>
            <person name="Francisco L."/>
            <person name="Fu Q."/>
            <person name="Gubbala S."/>
            <person name="Hale W."/>
            <person name="Han Y."/>
            <person name="Hemphill L."/>
            <person name="Highlander S.K."/>
            <person name="Hirani K."/>
            <person name="Hogues M."/>
            <person name="Jackson L."/>
            <person name="Jakkamsetti A."/>
            <person name="Javaid M."/>
            <person name="Jiang H."/>
            <person name="Korchina V."/>
            <person name="Kovar C."/>
            <person name="Lara F."/>
            <person name="Lee S."/>
            <person name="Mata R."/>
            <person name="Mathew T."/>
            <person name="Moen C."/>
            <person name="Morales K."/>
            <person name="Munidasa M."/>
            <person name="Nazareth L."/>
            <person name="Ngo R."/>
            <person name="Nguyen L."/>
            <person name="Okwuonu G."/>
            <person name="Ongeri F."/>
            <person name="Patil S."/>
            <person name="Petrosino J."/>
            <person name="Pham C."/>
            <person name="Pham P."/>
            <person name="Pu L.-L."/>
            <person name="Puazo M."/>
            <person name="Raj R."/>
            <person name="Reid J."/>
            <person name="Rouhana J."/>
            <person name="Saada N."/>
            <person name="Shang Y."/>
            <person name="Simmons D."/>
            <person name="Thornton R."/>
            <person name="Warren J."/>
            <person name="Weissenberger G."/>
            <person name="Zhang J."/>
            <person name="Zhang L."/>
            <person name="Zhou C."/>
            <person name="Zhu D."/>
            <person name="Muzny D."/>
            <person name="Worley K."/>
            <person name="Gibbs R."/>
        </authorList>
    </citation>
    <scope>NUCLEOTIDE SEQUENCE [LARGE SCALE GENOMIC DNA]</scope>
    <source>
        <strain evidence="1 2">DSM 16041</strain>
    </source>
</reference>
<comment type="caution">
    <text evidence="1">The sequence shown here is derived from an EMBL/GenBank/DDBJ whole genome shotgun (WGS) entry which is preliminary data.</text>
</comment>
<evidence type="ECO:0000313" key="1">
    <source>
        <dbReference type="EMBL" id="EEW54533.1"/>
    </source>
</evidence>
<accession>C8P4N1</accession>
<dbReference type="EMBL" id="ACLL01000008">
    <property type="protein sequence ID" value="EEW54533.1"/>
    <property type="molecule type" value="Genomic_DNA"/>
</dbReference>
<evidence type="ECO:0000313" key="2">
    <source>
        <dbReference type="Proteomes" id="UP000003675"/>
    </source>
</evidence>